<sequence length="154" mass="17355">VQEPEDVKQRGGKYDTVLGGYPLRLGVFSVQDNDNDPDGASLFVLSCSRVETDQGRSVFDHQDPAVRSTSKQGSLATTSYTALMDFKTGERRAFIFFFNPQLYEDSSDRVSRGYRARAKAVPVRDTRGWCWAAEALTDQSASFLQRFLLLHPHR</sequence>
<feature type="non-terminal residue" evidence="1">
    <location>
        <position position="1"/>
    </location>
</feature>
<dbReference type="AlphaFoldDB" id="A0AAI9VBG0"/>
<keyword evidence="2" id="KW-1185">Reference proteome</keyword>
<reference evidence="1" key="1">
    <citation type="submission" date="2016-11" db="EMBL/GenBank/DDBJ databases">
        <title>The genome sequence of Colletotrichum cuscutae.</title>
        <authorList>
            <person name="Baroncelli R."/>
        </authorList>
    </citation>
    <scope>NUCLEOTIDE SEQUENCE</scope>
    <source>
        <strain evidence="1">IMI 304802</strain>
    </source>
</reference>
<name>A0AAI9VBG0_9PEZI</name>
<proteinExistence type="predicted"/>
<dbReference type="EMBL" id="MPDP01000192">
    <property type="protein sequence ID" value="KAK1471835.1"/>
    <property type="molecule type" value="Genomic_DNA"/>
</dbReference>
<evidence type="ECO:0000313" key="1">
    <source>
        <dbReference type="EMBL" id="KAK1471835.1"/>
    </source>
</evidence>
<organism evidence="1 2">
    <name type="scientific">Colletotrichum cuscutae</name>
    <dbReference type="NCBI Taxonomy" id="1209917"/>
    <lineage>
        <taxon>Eukaryota</taxon>
        <taxon>Fungi</taxon>
        <taxon>Dikarya</taxon>
        <taxon>Ascomycota</taxon>
        <taxon>Pezizomycotina</taxon>
        <taxon>Sordariomycetes</taxon>
        <taxon>Hypocreomycetidae</taxon>
        <taxon>Glomerellales</taxon>
        <taxon>Glomerellaceae</taxon>
        <taxon>Colletotrichum</taxon>
        <taxon>Colletotrichum acutatum species complex</taxon>
    </lineage>
</organism>
<dbReference type="Proteomes" id="UP001239213">
    <property type="component" value="Unassembled WGS sequence"/>
</dbReference>
<gene>
    <name evidence="1" type="ORF">CCUS01_17334</name>
</gene>
<comment type="caution">
    <text evidence="1">The sequence shown here is derived from an EMBL/GenBank/DDBJ whole genome shotgun (WGS) entry which is preliminary data.</text>
</comment>
<protein>
    <submittedName>
        <fullName evidence="1">Uncharacterized protein</fullName>
    </submittedName>
</protein>
<accession>A0AAI9VBG0</accession>
<evidence type="ECO:0000313" key="2">
    <source>
        <dbReference type="Proteomes" id="UP001239213"/>
    </source>
</evidence>